<keyword evidence="10 13" id="KW-0503">Monooxygenase</keyword>
<dbReference type="GO" id="GO:0009636">
    <property type="term" value="P:response to toxic substance"/>
    <property type="evidence" value="ECO:0007669"/>
    <property type="project" value="UniProtKB-KW"/>
</dbReference>
<dbReference type="SUPFAM" id="SSF51412">
    <property type="entry name" value="Inosine monophosphate dehydrogenase (IMPDH)"/>
    <property type="match status" value="1"/>
</dbReference>
<evidence type="ECO:0000256" key="7">
    <source>
        <dbReference type="ARBA" id="ARBA00022643"/>
    </source>
</evidence>
<dbReference type="Proteomes" id="UP000674234">
    <property type="component" value="Unassembled WGS sequence"/>
</dbReference>
<dbReference type="EMBL" id="JAFCNB010000004">
    <property type="protein sequence ID" value="MBP2703907.1"/>
    <property type="molecule type" value="Genomic_DNA"/>
</dbReference>
<gene>
    <name evidence="13" type="ORF">JOL79_08815</name>
</gene>
<evidence type="ECO:0000256" key="1">
    <source>
        <dbReference type="ARBA" id="ARBA00001917"/>
    </source>
</evidence>
<reference evidence="13" key="1">
    <citation type="submission" date="2021-02" db="EMBL/GenBank/DDBJ databases">
        <title>Draft genome sequence of Microbispora sp. RL4-1S isolated from rice leaves in Thailand.</title>
        <authorList>
            <person name="Muangham S."/>
            <person name="Duangmal K."/>
        </authorList>
    </citation>
    <scope>NUCLEOTIDE SEQUENCE</scope>
    <source>
        <strain evidence="13">RL4-1S</strain>
    </source>
</reference>
<evidence type="ECO:0000256" key="8">
    <source>
        <dbReference type="ARBA" id="ARBA00022741"/>
    </source>
</evidence>
<comment type="similarity">
    <text evidence="3">Belongs to the nitronate monooxygenase family. NMO class I subfamily.</text>
</comment>
<keyword evidence="6" id="KW-0285">Flavoprotein</keyword>
<dbReference type="GO" id="GO:0018580">
    <property type="term" value="F:nitronate monooxygenase activity"/>
    <property type="evidence" value="ECO:0007669"/>
    <property type="project" value="InterPro"/>
</dbReference>
<comment type="function">
    <text evidence="2">Nitronate monooxygenase that uses molecular oxygen to catalyze the oxidative denitrification of alkyl nitronates. Acts on propionate 3-nitronate (P3N), the presumed physiological substrate. Probably functions in the detoxification of P3N, a metabolic poison produced by plants and fungi as a defense mechanism.</text>
</comment>
<evidence type="ECO:0000256" key="9">
    <source>
        <dbReference type="ARBA" id="ARBA00023002"/>
    </source>
</evidence>
<organism evidence="13 14">
    <name type="scientific">Microbispora oryzae</name>
    <dbReference type="NCBI Taxonomy" id="2806554"/>
    <lineage>
        <taxon>Bacteria</taxon>
        <taxon>Bacillati</taxon>
        <taxon>Actinomycetota</taxon>
        <taxon>Actinomycetes</taxon>
        <taxon>Streptosporangiales</taxon>
        <taxon>Streptosporangiaceae</taxon>
        <taxon>Microbispora</taxon>
    </lineage>
</organism>
<evidence type="ECO:0000256" key="10">
    <source>
        <dbReference type="ARBA" id="ARBA00023033"/>
    </source>
</evidence>
<evidence type="ECO:0000256" key="2">
    <source>
        <dbReference type="ARBA" id="ARBA00003535"/>
    </source>
</evidence>
<keyword evidence="14" id="KW-1185">Reference proteome</keyword>
<proteinExistence type="inferred from homology"/>
<dbReference type="GO" id="GO:0000166">
    <property type="term" value="F:nucleotide binding"/>
    <property type="evidence" value="ECO:0007669"/>
    <property type="project" value="UniProtKB-KW"/>
</dbReference>
<dbReference type="PANTHER" id="PTHR42747:SF3">
    <property type="entry name" value="NITRONATE MONOOXYGENASE-RELATED"/>
    <property type="match status" value="1"/>
</dbReference>
<evidence type="ECO:0000256" key="3">
    <source>
        <dbReference type="ARBA" id="ARBA00009881"/>
    </source>
</evidence>
<dbReference type="RefSeq" id="WP_210155225.1">
    <property type="nucleotide sequence ID" value="NZ_JAFCNB010000004.1"/>
</dbReference>
<dbReference type="Gene3D" id="3.20.20.70">
    <property type="entry name" value="Aldolase class I"/>
    <property type="match status" value="1"/>
</dbReference>
<dbReference type="InterPro" id="IPR004136">
    <property type="entry name" value="NMO"/>
</dbReference>
<evidence type="ECO:0000256" key="11">
    <source>
        <dbReference type="ARBA" id="ARBA00031155"/>
    </source>
</evidence>
<dbReference type="FunFam" id="3.20.20.70:FF:000154">
    <property type="entry name" value="Probable nitronate monooxygenase"/>
    <property type="match status" value="1"/>
</dbReference>
<dbReference type="Pfam" id="PF03060">
    <property type="entry name" value="NMO"/>
    <property type="match status" value="1"/>
</dbReference>
<evidence type="ECO:0000256" key="4">
    <source>
        <dbReference type="ARBA" id="ARBA00013457"/>
    </source>
</evidence>
<evidence type="ECO:0000313" key="13">
    <source>
        <dbReference type="EMBL" id="MBP2703907.1"/>
    </source>
</evidence>
<sequence length="358" mass="36417">MWRETAFTRVTGARLPIVAAPMAGGPTTPGLVAAAGEAGAFGVLSGSYRTPDGFRAAIREVRRLTSAPFGVNLLLPEPYEVDPAAVEAALALLRPYADELGVELTAPERYGEDADALLDVALAERVPFFGFTFGVPSPAALAALRDAGTVTCGTATSVAEARALVDAGVDMVCVQGIEAGGHRGAFLGDPFRGAGLISLVPLVRDAVDVPVVAAGGIMDGRGVAAALALGADAAQLGTAFLLCPEAGTSAPYRTAVASAAETGTALTAAFSGRAARGIRNRMLDDLAGADLPPYPVMNDLTRPLRQAAAAAGRADFLSLWAGDGVPLARELPAAELVAALERETDLAVERFGCGRGHG</sequence>
<evidence type="ECO:0000256" key="6">
    <source>
        <dbReference type="ARBA" id="ARBA00022630"/>
    </source>
</evidence>
<dbReference type="AlphaFoldDB" id="A0A940WH42"/>
<name>A0A940WH42_9ACTN</name>
<comment type="catalytic activity">
    <reaction evidence="12">
        <text>3 propionate 3-nitronate + 3 O2 + H2O = 3 3-oxopropanoate + 2 nitrate + nitrite + H2O2 + 3 H(+)</text>
        <dbReference type="Rhea" id="RHEA:57332"/>
        <dbReference type="ChEBI" id="CHEBI:15377"/>
        <dbReference type="ChEBI" id="CHEBI:15378"/>
        <dbReference type="ChEBI" id="CHEBI:15379"/>
        <dbReference type="ChEBI" id="CHEBI:16240"/>
        <dbReference type="ChEBI" id="CHEBI:16301"/>
        <dbReference type="ChEBI" id="CHEBI:17632"/>
        <dbReference type="ChEBI" id="CHEBI:33190"/>
        <dbReference type="ChEBI" id="CHEBI:136067"/>
    </reaction>
</comment>
<evidence type="ECO:0000256" key="5">
    <source>
        <dbReference type="ARBA" id="ARBA00022575"/>
    </source>
</evidence>
<comment type="caution">
    <text evidence="13">The sequence shown here is derived from an EMBL/GenBank/DDBJ whole genome shotgun (WGS) entry which is preliminary data.</text>
</comment>
<dbReference type="PANTHER" id="PTHR42747">
    <property type="entry name" value="NITRONATE MONOOXYGENASE-RELATED"/>
    <property type="match status" value="1"/>
</dbReference>
<protein>
    <recommendedName>
        <fullName evidence="4">Probable nitronate monooxygenase</fullName>
    </recommendedName>
    <alternativeName>
        <fullName evidence="11">Propionate 3-nitronate monooxygenase</fullName>
    </alternativeName>
</protein>
<dbReference type="InterPro" id="IPR013785">
    <property type="entry name" value="Aldolase_TIM"/>
</dbReference>
<keyword evidence="8" id="KW-0547">Nucleotide-binding</keyword>
<evidence type="ECO:0000256" key="12">
    <source>
        <dbReference type="ARBA" id="ARBA00049401"/>
    </source>
</evidence>
<keyword evidence="5" id="KW-0216">Detoxification</keyword>
<evidence type="ECO:0000313" key="14">
    <source>
        <dbReference type="Proteomes" id="UP000674234"/>
    </source>
</evidence>
<keyword evidence="9" id="KW-0560">Oxidoreductase</keyword>
<dbReference type="CDD" id="cd04730">
    <property type="entry name" value="NPD_like"/>
    <property type="match status" value="1"/>
</dbReference>
<comment type="cofactor">
    <cofactor evidence="1">
        <name>FMN</name>
        <dbReference type="ChEBI" id="CHEBI:58210"/>
    </cofactor>
</comment>
<keyword evidence="7" id="KW-0288">FMN</keyword>
<accession>A0A940WH42</accession>